<accession>A0AAV3F8C1</accession>
<reference evidence="2 3" key="1">
    <citation type="submission" date="2011-11" db="EMBL/GenBank/DDBJ databases">
        <title>The Genome Sequence of Myroides odoratimimus CIP 101113.</title>
        <authorList>
            <person name="Earl A."/>
            <person name="Ward D."/>
            <person name="Feldgarden M."/>
            <person name="Gevers D."/>
            <person name="Huys G."/>
            <person name="Young S.K."/>
            <person name="Zeng Q."/>
            <person name="Gargeya S."/>
            <person name="Fitzgerald M."/>
            <person name="Haas B."/>
            <person name="Abouelleil A."/>
            <person name="Alvarado L."/>
            <person name="Arachchi H.M."/>
            <person name="Berlin A."/>
            <person name="Brown A."/>
            <person name="Chapman S.B."/>
            <person name="Chen Z."/>
            <person name="Dunbar C."/>
            <person name="Freedman E."/>
            <person name="Gearin G."/>
            <person name="Goldberg J."/>
            <person name="Griggs A."/>
            <person name="Gujja S."/>
            <person name="Heiman D."/>
            <person name="Howarth C."/>
            <person name="Larson L."/>
            <person name="Lui A."/>
            <person name="MacDonald P.J.P."/>
            <person name="Montmayeur A."/>
            <person name="Murphy C."/>
            <person name="Neiman D."/>
            <person name="Pearson M."/>
            <person name="Priest M."/>
            <person name="Roberts A."/>
            <person name="Saif S."/>
            <person name="Shea T."/>
            <person name="Shenoy N."/>
            <person name="Sisk P."/>
            <person name="Stolte C."/>
            <person name="Sykes S."/>
            <person name="Wortman J."/>
            <person name="Nusbaum C."/>
            <person name="Birren B."/>
        </authorList>
    </citation>
    <scope>NUCLEOTIDE SEQUENCE [LARGE SCALE GENOMIC DNA]</scope>
    <source>
        <strain evidence="2 3">CIP 101113</strain>
    </source>
</reference>
<sequence>MKKALVVDWYDKYGGAERVVAILNKEYSFDETYTMVNVMSENDLNKIYTLQNRKIITSSLQIFGKFFRVLFPLFPFFIRKLKVDSDIEMIISSSHCVAKGIRKSRKEQVHFSYFQARNFKYIWEEAALYFGVFTPLFTPLFRFLQKQDYKQAQLPDYIIVNSKFVQQWVKKNYNRDSIVIYPPVNTEKFNLCIDKEDYYVTVGRLVEYKRFDVIVKAFKDNGKRLVIIGDGSMKKKLETIAIDSQNIEFKGFLESEDVYKYISRAKGFIHAGVEDFGIAPLEAQACGTPVIAYGQGGVLETVIDGVTGVLFEEQTEVSLNKAIQFFERIEFDLNLVRQNAMRFSENNFVKNIDSYIMEKLSYIVLNK</sequence>
<dbReference type="RefSeq" id="WP_006262438.1">
    <property type="nucleotide sequence ID" value="NZ_JH590837.1"/>
</dbReference>
<name>A0AAV3F8C1_9FLAO</name>
<gene>
    <name evidence="2" type="ORF">HMPREF9715_00057</name>
</gene>
<evidence type="ECO:0000313" key="3">
    <source>
        <dbReference type="Proteomes" id="UP000004834"/>
    </source>
</evidence>
<evidence type="ECO:0000259" key="1">
    <source>
        <dbReference type="Pfam" id="PF00534"/>
    </source>
</evidence>
<evidence type="ECO:0000313" key="2">
    <source>
        <dbReference type="EMBL" id="EHO15486.1"/>
    </source>
</evidence>
<dbReference type="Proteomes" id="UP000004834">
    <property type="component" value="Unassembled WGS sequence"/>
</dbReference>
<dbReference type="EMBL" id="AGEE01000001">
    <property type="protein sequence ID" value="EHO15486.1"/>
    <property type="molecule type" value="Genomic_DNA"/>
</dbReference>
<protein>
    <recommendedName>
        <fullName evidence="1">Glycosyl transferase family 1 domain-containing protein</fullName>
    </recommendedName>
</protein>
<dbReference type="SUPFAM" id="SSF53756">
    <property type="entry name" value="UDP-Glycosyltransferase/glycogen phosphorylase"/>
    <property type="match status" value="1"/>
</dbReference>
<dbReference type="Gene3D" id="3.40.50.2000">
    <property type="entry name" value="Glycogen Phosphorylase B"/>
    <property type="match status" value="2"/>
</dbReference>
<dbReference type="Pfam" id="PF00534">
    <property type="entry name" value="Glycos_transf_1"/>
    <property type="match status" value="1"/>
</dbReference>
<proteinExistence type="predicted"/>
<dbReference type="AlphaFoldDB" id="A0AAV3F8C1"/>
<dbReference type="PANTHER" id="PTHR45947">
    <property type="entry name" value="SULFOQUINOVOSYL TRANSFERASE SQD2"/>
    <property type="match status" value="1"/>
</dbReference>
<feature type="domain" description="Glycosyl transferase family 1" evidence="1">
    <location>
        <begin position="193"/>
        <end position="330"/>
    </location>
</feature>
<organism evidence="2 3">
    <name type="scientific">Myroides odoratimimus CIP 101113</name>
    <dbReference type="NCBI Taxonomy" id="883154"/>
    <lineage>
        <taxon>Bacteria</taxon>
        <taxon>Pseudomonadati</taxon>
        <taxon>Bacteroidota</taxon>
        <taxon>Flavobacteriia</taxon>
        <taxon>Flavobacteriales</taxon>
        <taxon>Flavobacteriaceae</taxon>
        <taxon>Myroides</taxon>
    </lineage>
</organism>
<dbReference type="InterPro" id="IPR050194">
    <property type="entry name" value="Glycosyltransferase_grp1"/>
</dbReference>
<comment type="caution">
    <text evidence="2">The sequence shown here is derived from an EMBL/GenBank/DDBJ whole genome shotgun (WGS) entry which is preliminary data.</text>
</comment>
<dbReference type="InterPro" id="IPR001296">
    <property type="entry name" value="Glyco_trans_1"/>
</dbReference>
<dbReference type="PANTHER" id="PTHR45947:SF3">
    <property type="entry name" value="SULFOQUINOVOSYL TRANSFERASE SQD2"/>
    <property type="match status" value="1"/>
</dbReference>
<dbReference type="GO" id="GO:0016757">
    <property type="term" value="F:glycosyltransferase activity"/>
    <property type="evidence" value="ECO:0007669"/>
    <property type="project" value="InterPro"/>
</dbReference>